<accession>A0A2S8GFK9</accession>
<reference evidence="2 3" key="1">
    <citation type="submission" date="2018-02" db="EMBL/GenBank/DDBJ databases">
        <title>Comparative genomes isolates from brazilian mangrove.</title>
        <authorList>
            <person name="Araujo J.E."/>
            <person name="Taketani R.G."/>
            <person name="Silva M.C.P."/>
            <person name="Loureco M.V."/>
            <person name="Andreote F.D."/>
        </authorList>
    </citation>
    <scope>NUCLEOTIDE SEQUENCE [LARGE SCALE GENOMIC DNA]</scope>
    <source>
        <strain evidence="2 3">Nap-Phe MGV</strain>
    </source>
</reference>
<protein>
    <recommendedName>
        <fullName evidence="4">DUF3352 domain-containing protein</fullName>
    </recommendedName>
</protein>
<dbReference type="EMBL" id="PUHZ01000024">
    <property type="protein sequence ID" value="PQO43246.1"/>
    <property type="molecule type" value="Genomic_DNA"/>
</dbReference>
<gene>
    <name evidence="2" type="ORF">C5Y93_26470</name>
</gene>
<feature type="signal peptide" evidence="1">
    <location>
        <begin position="1"/>
        <end position="23"/>
    </location>
</feature>
<evidence type="ECO:0000313" key="3">
    <source>
        <dbReference type="Proteomes" id="UP000237819"/>
    </source>
</evidence>
<dbReference type="AlphaFoldDB" id="A0A2S8GFK9"/>
<organism evidence="2 3">
    <name type="scientific">Blastopirellula marina</name>
    <dbReference type="NCBI Taxonomy" id="124"/>
    <lineage>
        <taxon>Bacteria</taxon>
        <taxon>Pseudomonadati</taxon>
        <taxon>Planctomycetota</taxon>
        <taxon>Planctomycetia</taxon>
        <taxon>Pirellulales</taxon>
        <taxon>Pirellulaceae</taxon>
        <taxon>Blastopirellula</taxon>
    </lineage>
</organism>
<evidence type="ECO:0008006" key="4">
    <source>
        <dbReference type="Google" id="ProtNLM"/>
    </source>
</evidence>
<feature type="chain" id="PRO_5015766376" description="DUF3352 domain-containing protein" evidence="1">
    <location>
        <begin position="24"/>
        <end position="643"/>
    </location>
</feature>
<comment type="caution">
    <text evidence="2">The sequence shown here is derived from an EMBL/GenBank/DDBJ whole genome shotgun (WGS) entry which is preliminary data.</text>
</comment>
<name>A0A2S8GFK9_9BACT</name>
<proteinExistence type="predicted"/>
<dbReference type="Proteomes" id="UP000237819">
    <property type="component" value="Unassembled WGS sequence"/>
</dbReference>
<evidence type="ECO:0000313" key="2">
    <source>
        <dbReference type="EMBL" id="PQO43246.1"/>
    </source>
</evidence>
<keyword evidence="1" id="KW-0732">Signal</keyword>
<sequence>MPPSLRLAICAICVAASSSVAFAVAPAADLLPESTKGFISLPDFDELSARFDETQLGELAQHEDMKPFAEDIVKQFKERLSDGGVKLGIKIDDLKGVYAGEIAVALLQPEPDQFDEKTGKKLDNHSHAMMLIVDITGKLPQAQALLKKIEQNQVEQGAVKSSVKIGGIDGVKYVFPKKKGEVEQRIAYYVINADQLLAGDNLDVISAIVKAQAAGKAAAPLSAFKPYAEVQSRCDKAAGGLAPNIRWFGEPFGLVEVLRAQSGGRKKRGKDLLKLLESEGFEAIQGGGGVVNFNAGPNKEYDILHRSFAYAPNDPKAEPGDRFMLGARVMDFPNAPVETPPSWVPEELATYLDFRFDMQDAFKYCKSIVNSYADDEVFDEVMQSLKDDNLGPQVDIPNDIVPYLGQRVVQISDCALPVTPNSERRLVAIQLTDVAKVKAAVWKILKNEPNAEPIELEGAEGKVEAWKLEEVEEELPTLTIVGPGFSTAMVAAPQPAPAQKLPNMAITIRGKWLLISSHVTLLEKVLKSESDLAKAADYVAVQDALTALGSKNDSFYQFGRTDEAYRVTHEMLRTNQMPQSKSLLGEAINRIWAIGHEDEIRQQELDGSKLPPFEQVAPFLGPAGFFVETQADGWMETGVTLRK</sequence>
<evidence type="ECO:0000256" key="1">
    <source>
        <dbReference type="SAM" id="SignalP"/>
    </source>
</evidence>